<evidence type="ECO:0000259" key="22">
    <source>
        <dbReference type="Pfam" id="PF16212"/>
    </source>
</evidence>
<dbReference type="Gene3D" id="3.40.50.1000">
    <property type="entry name" value="HAD superfamily/HAD-like"/>
    <property type="match status" value="2"/>
</dbReference>
<dbReference type="FunFam" id="3.40.50.1000:FF:000001">
    <property type="entry name" value="Phospholipid-transporting ATPase IC"/>
    <property type="match status" value="1"/>
</dbReference>
<dbReference type="PROSITE" id="PS00154">
    <property type="entry name" value="ATPASE_E1_E2"/>
    <property type="match status" value="1"/>
</dbReference>
<evidence type="ECO:0000256" key="1">
    <source>
        <dbReference type="ARBA" id="ARBA00001946"/>
    </source>
</evidence>
<dbReference type="Pfam" id="PF16212">
    <property type="entry name" value="PhoLip_ATPase_C"/>
    <property type="match status" value="1"/>
</dbReference>
<dbReference type="SUPFAM" id="SSF56784">
    <property type="entry name" value="HAD-like"/>
    <property type="match status" value="1"/>
</dbReference>
<feature type="binding site" evidence="17">
    <location>
        <position position="825"/>
    </location>
    <ligand>
        <name>ATP</name>
        <dbReference type="ChEBI" id="CHEBI:30616"/>
    </ligand>
</feature>
<dbReference type="PANTHER" id="PTHR24092">
    <property type="entry name" value="PROBABLE PHOSPHOLIPID-TRANSPORTING ATPASE"/>
    <property type="match status" value="1"/>
</dbReference>
<dbReference type="Gene3D" id="3.40.1110.10">
    <property type="entry name" value="Calcium-transporting ATPase, cytoplasmic domain N"/>
    <property type="match status" value="2"/>
</dbReference>
<organism evidence="23 24">
    <name type="scientific">Equus caballus</name>
    <name type="common">Horse</name>
    <dbReference type="NCBI Taxonomy" id="9796"/>
    <lineage>
        <taxon>Eukaryota</taxon>
        <taxon>Metazoa</taxon>
        <taxon>Chordata</taxon>
        <taxon>Craniata</taxon>
        <taxon>Vertebrata</taxon>
        <taxon>Euteleostomi</taxon>
        <taxon>Mammalia</taxon>
        <taxon>Eutheria</taxon>
        <taxon>Laurasiatheria</taxon>
        <taxon>Perissodactyla</taxon>
        <taxon>Equidae</taxon>
        <taxon>Equus</taxon>
    </lineage>
</organism>
<evidence type="ECO:0000256" key="14">
    <source>
        <dbReference type="ARBA" id="ARBA00034036"/>
    </source>
</evidence>
<evidence type="ECO:0000313" key="23">
    <source>
        <dbReference type="Ensembl" id="ENSECAP00000045576.1"/>
    </source>
</evidence>
<dbReference type="InterPro" id="IPR023299">
    <property type="entry name" value="ATPase_P-typ_cyto_dom_N"/>
</dbReference>
<dbReference type="GO" id="GO:0000287">
    <property type="term" value="F:magnesium ion binding"/>
    <property type="evidence" value="ECO:0007669"/>
    <property type="project" value="UniProtKB-UniRule"/>
</dbReference>
<dbReference type="NCBIfam" id="TIGR01652">
    <property type="entry name" value="ATPase-Plipid"/>
    <property type="match status" value="1"/>
</dbReference>
<feature type="binding site" evidence="17">
    <location>
        <position position="434"/>
    </location>
    <ligand>
        <name>ATP</name>
        <dbReference type="ChEBI" id="CHEBI:30616"/>
    </ligand>
</feature>
<dbReference type="Gene3D" id="2.70.150.10">
    <property type="entry name" value="Calcium-transporting ATPase, cytoplasmic transduction domain A"/>
    <property type="match status" value="1"/>
</dbReference>
<feature type="binding site" evidence="17">
    <location>
        <position position="433"/>
    </location>
    <ligand>
        <name>ATP</name>
        <dbReference type="ChEBI" id="CHEBI:30616"/>
    </ligand>
</feature>
<feature type="transmembrane region" description="Helical" evidence="19">
    <location>
        <begin position="1081"/>
        <end position="1102"/>
    </location>
</feature>
<dbReference type="InterPro" id="IPR006539">
    <property type="entry name" value="P-type_ATPase_IV"/>
</dbReference>
<evidence type="ECO:0000256" key="8">
    <source>
        <dbReference type="ARBA" id="ARBA00022824"/>
    </source>
</evidence>
<evidence type="ECO:0000256" key="4">
    <source>
        <dbReference type="ARBA" id="ARBA00008109"/>
    </source>
</evidence>
<feature type="transmembrane region" description="Helical" evidence="19">
    <location>
        <begin position="363"/>
        <end position="385"/>
    </location>
</feature>
<dbReference type="FunFam" id="2.70.150.10:FF:000022">
    <property type="entry name" value="Phospholipid-transporting ATPase"/>
    <property type="match status" value="1"/>
</dbReference>
<feature type="region of interest" description="Disordered" evidence="20">
    <location>
        <begin position="1273"/>
        <end position="1303"/>
    </location>
</feature>
<name>A0A3Q2IBR9_HORSE</name>
<evidence type="ECO:0000256" key="15">
    <source>
        <dbReference type="ARBA" id="ARBA00050913"/>
    </source>
</evidence>
<feature type="domain" description="P-type ATPase N-terminal" evidence="21">
    <location>
        <begin position="63"/>
        <end position="117"/>
    </location>
</feature>
<evidence type="ECO:0000256" key="18">
    <source>
        <dbReference type="PIRSR" id="PIRSR606539-3"/>
    </source>
</evidence>
<dbReference type="SUPFAM" id="SSF81665">
    <property type="entry name" value="Calcium ATPase, transmembrane domain M"/>
    <property type="match status" value="1"/>
</dbReference>
<keyword evidence="13 19" id="KW-0472">Membrane</keyword>
<dbReference type="GO" id="GO:0015914">
    <property type="term" value="P:phospholipid transport"/>
    <property type="evidence" value="ECO:0007669"/>
    <property type="project" value="InterPro"/>
</dbReference>
<feature type="binding site" evidence="17">
    <location>
        <position position="782"/>
    </location>
    <ligand>
        <name>ATP</name>
        <dbReference type="ChEBI" id="CHEBI:30616"/>
    </ligand>
</feature>
<evidence type="ECO:0000256" key="9">
    <source>
        <dbReference type="ARBA" id="ARBA00022840"/>
    </source>
</evidence>
<dbReference type="InterPro" id="IPR032631">
    <property type="entry name" value="P-type_ATPase_N"/>
</dbReference>
<dbReference type="GO" id="GO:1990531">
    <property type="term" value="C:phospholipid-translocating ATPase complex"/>
    <property type="evidence" value="ECO:0007669"/>
    <property type="project" value="UniProtKB-ARBA"/>
</dbReference>
<dbReference type="InterPro" id="IPR023298">
    <property type="entry name" value="ATPase_P-typ_TM_dom_sf"/>
</dbReference>
<gene>
    <name evidence="23" type="primary">ATP10A</name>
</gene>
<dbReference type="InterPro" id="IPR032630">
    <property type="entry name" value="P_typ_ATPase_c"/>
</dbReference>
<comment type="cofactor">
    <cofactor evidence="1 18">
        <name>Mg(2+)</name>
        <dbReference type="ChEBI" id="CHEBI:18420"/>
    </cofactor>
</comment>
<feature type="binding site" evidence="17">
    <location>
        <position position="905"/>
    </location>
    <ligand>
        <name>ATP</name>
        <dbReference type="ChEBI" id="CHEBI:30616"/>
    </ligand>
</feature>
<evidence type="ECO:0000256" key="12">
    <source>
        <dbReference type="ARBA" id="ARBA00022989"/>
    </source>
</evidence>
<evidence type="ECO:0000256" key="13">
    <source>
        <dbReference type="ARBA" id="ARBA00023136"/>
    </source>
</evidence>
<keyword evidence="5 19" id="KW-0812">Transmembrane</keyword>
<feature type="compositionally biased region" description="Low complexity" evidence="20">
    <location>
        <begin position="623"/>
        <end position="637"/>
    </location>
</feature>
<feature type="transmembrane region" description="Helical" evidence="19">
    <location>
        <begin position="1109"/>
        <end position="1129"/>
    </location>
</feature>
<reference evidence="23" key="3">
    <citation type="submission" date="2025-09" db="UniProtKB">
        <authorList>
            <consortium name="Ensembl"/>
        </authorList>
    </citation>
    <scope>IDENTIFICATION</scope>
    <source>
        <strain evidence="23">Thoroughbred</strain>
    </source>
</reference>
<dbReference type="GO" id="GO:0005789">
    <property type="term" value="C:endoplasmic reticulum membrane"/>
    <property type="evidence" value="ECO:0007669"/>
    <property type="project" value="UniProtKB-SubCell"/>
</dbReference>
<dbReference type="SUPFAM" id="SSF81653">
    <property type="entry name" value="Calcium ATPase, transduction domain A"/>
    <property type="match status" value="1"/>
</dbReference>
<dbReference type="Proteomes" id="UP000002281">
    <property type="component" value="Chromosome 1"/>
</dbReference>
<dbReference type="InterPro" id="IPR036412">
    <property type="entry name" value="HAD-like_sf"/>
</dbReference>
<comment type="subcellular location">
    <subcellularLocation>
        <location evidence="2">Endomembrane system</location>
        <topology evidence="2">Multi-pass membrane protein</topology>
    </subcellularLocation>
    <subcellularLocation>
        <location evidence="3">Endoplasmic reticulum membrane</location>
    </subcellularLocation>
    <subcellularLocation>
        <location evidence="19">Membrane</location>
        <topology evidence="19">Multi-pass membrane protein</topology>
    </subcellularLocation>
</comment>
<feature type="domain" description="P-type ATPase C-terminal" evidence="22">
    <location>
        <begin position="938"/>
        <end position="1183"/>
    </location>
</feature>
<dbReference type="NCBIfam" id="TIGR01494">
    <property type="entry name" value="ATPase_P-type"/>
    <property type="match status" value="1"/>
</dbReference>
<evidence type="ECO:0000256" key="5">
    <source>
        <dbReference type="ARBA" id="ARBA00022692"/>
    </source>
</evidence>
<dbReference type="EC" id="7.6.2.1" evidence="19"/>
<feature type="binding site" evidence="17">
    <location>
        <position position="758"/>
    </location>
    <ligand>
        <name>ATP</name>
        <dbReference type="ChEBI" id="CHEBI:30616"/>
    </ligand>
</feature>
<feature type="compositionally biased region" description="Polar residues" evidence="20">
    <location>
        <begin position="1223"/>
        <end position="1250"/>
    </location>
</feature>
<feature type="transmembrane region" description="Helical" evidence="19">
    <location>
        <begin position="316"/>
        <end position="339"/>
    </location>
</feature>
<dbReference type="InterPro" id="IPR018303">
    <property type="entry name" value="ATPase_P-typ_P_site"/>
</dbReference>
<feature type="compositionally biased region" description="Basic residues" evidence="20">
    <location>
        <begin position="16"/>
        <end position="33"/>
    </location>
</feature>
<reference evidence="23" key="2">
    <citation type="submission" date="2025-08" db="UniProtKB">
        <authorList>
            <consortium name="Ensembl"/>
        </authorList>
    </citation>
    <scope>IDENTIFICATION</scope>
    <source>
        <strain evidence="23">Thoroughbred</strain>
    </source>
</reference>
<comment type="catalytic activity">
    <reaction evidence="15">
        <text>a beta-D-glucosyl-(1&lt;-&gt;1')-N-acylsphing-4-enine(out) + ATP + H2O = a beta-D-glucosyl-(1&lt;-&gt;1')-N-acylsphing-4-enine(in) + ADP + phosphate + H(+)</text>
        <dbReference type="Rhea" id="RHEA:66036"/>
        <dbReference type="ChEBI" id="CHEBI:15377"/>
        <dbReference type="ChEBI" id="CHEBI:15378"/>
        <dbReference type="ChEBI" id="CHEBI:22801"/>
        <dbReference type="ChEBI" id="CHEBI:30616"/>
        <dbReference type="ChEBI" id="CHEBI:43474"/>
        <dbReference type="ChEBI" id="CHEBI:456216"/>
    </reaction>
    <physiologicalReaction direction="left-to-right" evidence="15">
        <dbReference type="Rhea" id="RHEA:66037"/>
    </physiologicalReaction>
</comment>
<feature type="region of interest" description="Disordered" evidence="20">
    <location>
        <begin position="666"/>
        <end position="712"/>
    </location>
</feature>
<evidence type="ECO:0000256" key="16">
    <source>
        <dbReference type="PIRSR" id="PIRSR606539-1"/>
    </source>
</evidence>
<feature type="binding site" evidence="17">
    <location>
        <position position="906"/>
    </location>
    <ligand>
        <name>ATP</name>
        <dbReference type="ChEBI" id="CHEBI:30616"/>
    </ligand>
</feature>
<dbReference type="Pfam" id="PF13246">
    <property type="entry name" value="Cation_ATPase"/>
    <property type="match status" value="1"/>
</dbReference>
<evidence type="ECO:0000313" key="24">
    <source>
        <dbReference type="Proteomes" id="UP000002281"/>
    </source>
</evidence>
<dbReference type="GO" id="GO:0005524">
    <property type="term" value="F:ATP binding"/>
    <property type="evidence" value="ECO:0007669"/>
    <property type="project" value="UniProtKB-UniRule"/>
</dbReference>
<feature type="binding site" evidence="17">
    <location>
        <position position="907"/>
    </location>
    <ligand>
        <name>ATP</name>
        <dbReference type="ChEBI" id="CHEBI:30616"/>
    </ligand>
</feature>
<dbReference type="FunFam" id="3.40.1110.10:FF:000009">
    <property type="entry name" value="Phospholipid-transporting ATPase"/>
    <property type="match status" value="1"/>
</dbReference>
<accession>A0A3Q2IBR9</accession>
<feature type="compositionally biased region" description="Basic and acidic residues" evidence="20">
    <location>
        <begin position="687"/>
        <end position="698"/>
    </location>
</feature>
<dbReference type="InterPro" id="IPR001757">
    <property type="entry name" value="P_typ_ATPase"/>
</dbReference>
<evidence type="ECO:0000259" key="21">
    <source>
        <dbReference type="Pfam" id="PF16209"/>
    </source>
</evidence>
<dbReference type="FunFam" id="3.40.1110.10:FF:000109">
    <property type="entry name" value="Phospholipid-transporting ATPase"/>
    <property type="match status" value="1"/>
</dbReference>
<evidence type="ECO:0000256" key="2">
    <source>
        <dbReference type="ARBA" id="ARBA00004127"/>
    </source>
</evidence>
<feature type="transmembrane region" description="Helical" evidence="19">
    <location>
        <begin position="1154"/>
        <end position="1173"/>
    </location>
</feature>
<feature type="transmembrane region" description="Helical" evidence="19">
    <location>
        <begin position="1002"/>
        <end position="1022"/>
    </location>
</feature>
<keyword evidence="12 19" id="KW-1133">Transmembrane helix</keyword>
<keyword evidence="9 17" id="KW-0067">ATP-binding</keyword>
<dbReference type="Pfam" id="PF16209">
    <property type="entry name" value="PhoLip_ATPase_N"/>
    <property type="match status" value="1"/>
</dbReference>
<protein>
    <recommendedName>
        <fullName evidence="19">Phospholipid-transporting ATPase</fullName>
        <ecNumber evidence="19">7.6.2.1</ecNumber>
    </recommendedName>
</protein>
<feature type="region of interest" description="Disordered" evidence="20">
    <location>
        <begin position="468"/>
        <end position="492"/>
    </location>
</feature>
<feature type="transmembrane region" description="Helical" evidence="19">
    <location>
        <begin position="115"/>
        <end position="134"/>
    </location>
</feature>
<evidence type="ECO:0000256" key="17">
    <source>
        <dbReference type="PIRSR" id="PIRSR606539-2"/>
    </source>
</evidence>
<dbReference type="GO" id="GO:0016887">
    <property type="term" value="F:ATP hydrolysis activity"/>
    <property type="evidence" value="ECO:0007669"/>
    <property type="project" value="InterPro"/>
</dbReference>
<evidence type="ECO:0000256" key="20">
    <source>
        <dbReference type="SAM" id="MobiDB-lite"/>
    </source>
</evidence>
<feature type="compositionally biased region" description="Polar residues" evidence="20">
    <location>
        <begin position="483"/>
        <end position="492"/>
    </location>
</feature>
<feature type="binding site" evidence="17">
    <location>
        <position position="716"/>
    </location>
    <ligand>
        <name>ATP</name>
        <dbReference type="ChEBI" id="CHEBI:30616"/>
    </ligand>
</feature>
<feature type="region of interest" description="Disordered" evidence="20">
    <location>
        <begin position="623"/>
        <end position="647"/>
    </location>
</feature>
<dbReference type="PANTHER" id="PTHR24092:SF81">
    <property type="entry name" value="PHOSPHOLIPID-TRANSPORTING ATPASE VA"/>
    <property type="match status" value="1"/>
</dbReference>
<keyword evidence="7 17" id="KW-0547">Nucleotide-binding</keyword>
<evidence type="ECO:0000256" key="7">
    <source>
        <dbReference type="ARBA" id="ARBA00022741"/>
    </source>
</evidence>
<dbReference type="GeneTree" id="ENSGT00940000157895"/>
<dbReference type="Gene3D" id="1.20.1110.10">
    <property type="entry name" value="Calcium-transporting ATPase, transmembrane domain"/>
    <property type="match status" value="1"/>
</dbReference>
<evidence type="ECO:0000256" key="19">
    <source>
        <dbReference type="RuleBase" id="RU362033"/>
    </source>
</evidence>
<evidence type="ECO:0000256" key="3">
    <source>
        <dbReference type="ARBA" id="ARBA00004586"/>
    </source>
</evidence>
<feature type="transmembrane region" description="Helical" evidence="19">
    <location>
        <begin position="1052"/>
        <end position="1075"/>
    </location>
</feature>
<comment type="catalytic activity">
    <reaction evidence="14 19">
        <text>ATP + H2O + phospholipidSide 1 = ADP + phosphate + phospholipidSide 2.</text>
        <dbReference type="EC" id="7.6.2.1"/>
    </reaction>
</comment>
<evidence type="ECO:0000256" key="11">
    <source>
        <dbReference type="ARBA" id="ARBA00022967"/>
    </source>
</evidence>
<comment type="similarity">
    <text evidence="4 19">Belongs to the cation transport ATPase (P-type) (TC 3.A.3) family. Type IV subfamily.</text>
</comment>
<feature type="binding site" evidence="18">
    <location>
        <position position="433"/>
    </location>
    <ligand>
        <name>Mg(2+)</name>
        <dbReference type="ChEBI" id="CHEBI:18420"/>
    </ligand>
</feature>
<dbReference type="SUPFAM" id="SSF81660">
    <property type="entry name" value="Metal cation-transporting ATPase, ATP-binding domain N"/>
    <property type="match status" value="1"/>
</dbReference>
<feature type="region of interest" description="Disordered" evidence="20">
    <location>
        <begin position="1202"/>
        <end position="1261"/>
    </location>
</feature>
<keyword evidence="10 18" id="KW-0460">Magnesium</keyword>
<keyword evidence="11 19" id="KW-1278">Translocase</keyword>
<feature type="binding site" evidence="18">
    <location>
        <position position="435"/>
    </location>
    <ligand>
        <name>Mg(2+)</name>
        <dbReference type="ChEBI" id="CHEBI:18420"/>
    </ligand>
</feature>
<feature type="region of interest" description="Disordered" evidence="20">
    <location>
        <begin position="1349"/>
        <end position="1381"/>
    </location>
</feature>
<feature type="compositionally biased region" description="Low complexity" evidence="20">
    <location>
        <begin position="43"/>
        <end position="52"/>
    </location>
</feature>
<feature type="binding site" evidence="17">
    <location>
        <position position="435"/>
    </location>
    <ligand>
        <name>ATP</name>
        <dbReference type="ChEBI" id="CHEBI:30616"/>
    </ligand>
</feature>
<feature type="transmembrane region" description="Helical" evidence="19">
    <location>
        <begin position="92"/>
        <end position="109"/>
    </location>
</feature>
<feature type="region of interest" description="Disordered" evidence="20">
    <location>
        <begin position="1"/>
        <end position="53"/>
    </location>
</feature>
<keyword evidence="6 18" id="KW-0479">Metal-binding</keyword>
<keyword evidence="24" id="KW-1185">Reference proteome</keyword>
<dbReference type="Bgee" id="ENSECAG00000014732">
    <property type="expression patterns" value="Expressed in synovial membrane of synovial joint and 18 other cell types or tissues"/>
</dbReference>
<keyword evidence="8" id="KW-0256">Endoplasmic reticulum</keyword>
<evidence type="ECO:0000256" key="6">
    <source>
        <dbReference type="ARBA" id="ARBA00022723"/>
    </source>
</evidence>
<feature type="active site" description="4-aspartylphosphate intermediate" evidence="16">
    <location>
        <position position="433"/>
    </location>
</feature>
<sequence length="1381" mass="155991">MEREPAAAEEPAPPGRRWRWRRRRRREGRKRTVRSNLMPPPGAEDTAAGAAKGARRRQCGGAQHLADNRLKTTKYTLLSFLPKNLFEQFHRVANVYFVFIAMLNFVPAVNAFQPGLTLAPVLFILAVTAFKDLWEDYSRHRSDHEINHLGCLVFSREKKQYVNRFWKEIHVGDFVRLRCNEIIPADILLLSSSDPDGLCHIETANLDGETNLKRRQVVRGFSEHVSEFNPLTFTSVIECEKPNNDLTRFRGCIIHDNGKKAGLYKENLLLRGCTIRNTEAVVGIVIYAGHETKALLNNSGPRYKRSQLERQMNCDVLWCVLLLVFMSLFSAIGHGLWVWRYKEKKSLFDVPESDGSSLSPVTAAVYSFLTMIIVLQVLIPISLYVSIEIVKVCQVYFINQDVELYDEETDSQLQCRALNITEDLGQIQYIFSDKTGTLTENKMVFRRCTVSGIEYSHDANARRLAKYQEADSEEEEMVPRGSSLPQRGSIGSHQSVHIMHRIQSTKTHRRTGSRAEAKRASMLSKHTAFSSPMEKDIAPDPKLFEKVSECDRCLAVARHQEHPLAHLSPELSDVFDFFIALTICNTVVVTSPDQPRQKVRGRFELKSPVKTIEDFLRRFTPSRLTSGSSSIGSLATKSTHKSGSSFLSTLSNNSTLLRLEERLGQPTPAITSNGYSSGAEGWSPEPAAREQEPERELEQAQEQEQELRYEAESPDEAALVYAARAYNCALADRLHDQVSVELPHLGRLTFELLHTLGFDSIRKRMSVVIRHPLTDEIYVYTKGADSVIMDLLLPCSSDDARGRHQKKIQSMTQNYLNLYAVEGLRTLCIAKRVLSKEEYACWLQSHLEAESSLDNREELLFQSAIRLETNLHLLGATGIEDRLQDGVPETITKLRQAGLQIWVLTGDKQETAINIAYACKLLDHDEDIITLNAESRAVMASDFAVPRFRYLQRLLIVHGHWCYSRLANMVLYFFYKNTMFVGLLFWFQFYCGFSASTMIDQWYLILFNLLFSSLPQLVTGVLDKDVPAYVLLTEPQLYRSGQHMEEYRPRTFWLNMADAAFQSLVCFFVPYLAYYDSDTDVFTWGTLITAIALFTFLLHLGIETKTWTWLNWTACGLSILLFFTVALIYNASCATCYPPSNPYWTMQILMGDPMFYLTCLLTSVTALLPRLFFKALQGSLFPTQLQLGRQFTKKSPKKFNAPKETFAQGHLPGEMRTEPAEQKSVSTSGPLSQDCTLPVSWHTQQPSCSPEASGEPSTVDMGVPLREDTLLAGLSSQTPGSSMPEEAVLEGCPGDSKRKPTSTSRTTLLSSIFNLPTFSSLNWISSLSLVSRLGSVLQFSRGSLQMDKQDSEFLPSAPQPEQDLKRADHGLLLGASSRDCS</sequence>
<evidence type="ECO:0000256" key="10">
    <source>
        <dbReference type="ARBA" id="ARBA00022842"/>
    </source>
</evidence>
<dbReference type="InterPro" id="IPR023214">
    <property type="entry name" value="HAD_sf"/>
</dbReference>
<dbReference type="InterPro" id="IPR008250">
    <property type="entry name" value="ATPase_P-typ_transduc_dom_A_sf"/>
</dbReference>
<feature type="transmembrane region" description="Helical" evidence="19">
    <location>
        <begin position="970"/>
        <end position="990"/>
    </location>
</feature>
<dbReference type="Ensembl" id="ENSECAT00000058822.3">
    <property type="protein sequence ID" value="ENSECAP00000045576.1"/>
    <property type="gene ID" value="ENSECAG00000014732.4"/>
</dbReference>
<proteinExistence type="inferred from homology"/>
<dbReference type="GO" id="GO:0140351">
    <property type="term" value="F:glycosylceramide flippase activity"/>
    <property type="evidence" value="ECO:0007669"/>
    <property type="project" value="UniProtKB-ARBA"/>
</dbReference>
<reference evidence="23 24" key="1">
    <citation type="journal article" date="2009" name="Science">
        <title>Genome sequence, comparative analysis, and population genetics of the domestic horse.</title>
        <authorList>
            <consortium name="Broad Institute Genome Sequencing Platform"/>
            <consortium name="Broad Institute Whole Genome Assembly Team"/>
            <person name="Wade C.M."/>
            <person name="Giulotto E."/>
            <person name="Sigurdsson S."/>
            <person name="Zoli M."/>
            <person name="Gnerre S."/>
            <person name="Imsland F."/>
            <person name="Lear T.L."/>
            <person name="Adelson D.L."/>
            <person name="Bailey E."/>
            <person name="Bellone R.R."/>
            <person name="Bloecker H."/>
            <person name="Distl O."/>
            <person name="Edgar R.C."/>
            <person name="Garber M."/>
            <person name="Leeb T."/>
            <person name="Mauceli E."/>
            <person name="MacLeod J.N."/>
            <person name="Penedo M.C.T."/>
            <person name="Raison J.M."/>
            <person name="Sharpe T."/>
            <person name="Vogel J."/>
            <person name="Andersson L."/>
            <person name="Antczak D.F."/>
            <person name="Biagi T."/>
            <person name="Binns M.M."/>
            <person name="Chowdhary B.P."/>
            <person name="Coleman S.J."/>
            <person name="Della Valle G."/>
            <person name="Fryc S."/>
            <person name="Guerin G."/>
            <person name="Hasegawa T."/>
            <person name="Hill E.W."/>
            <person name="Jurka J."/>
            <person name="Kiialainen A."/>
            <person name="Lindgren G."/>
            <person name="Liu J."/>
            <person name="Magnani E."/>
            <person name="Mickelson J.R."/>
            <person name="Murray J."/>
            <person name="Nergadze S.G."/>
            <person name="Onofrio R."/>
            <person name="Pedroni S."/>
            <person name="Piras M.F."/>
            <person name="Raudsepp T."/>
            <person name="Rocchi M."/>
            <person name="Roeed K.H."/>
            <person name="Ryder O.A."/>
            <person name="Searle S."/>
            <person name="Skow L."/>
            <person name="Swinburne J.E."/>
            <person name="Syvaenen A.C."/>
            <person name="Tozaki T."/>
            <person name="Valberg S.J."/>
            <person name="Vaudin M."/>
            <person name="White J.R."/>
            <person name="Zody M.C."/>
            <person name="Lander E.S."/>
            <person name="Lindblad-Toh K."/>
        </authorList>
    </citation>
    <scope>NUCLEOTIDE SEQUENCE [LARGE SCALE GENOMIC DNA]</scope>
    <source>
        <strain evidence="23 24">Thoroughbred</strain>
    </source>
</reference>